<sequence>MEIQDRKQVREFLESINRMNKFTTLKLEDNNDNSFSVPLKVSGYNELNLIVSDLLKASIVLMNKEARSLANFESDTDINVVTLLEIALQLLPDQEMELLDDLHKICLESDTK</sequence>
<gene>
    <name evidence="1" type="ORF">FLA105534_01592</name>
</gene>
<evidence type="ECO:0000313" key="2">
    <source>
        <dbReference type="Proteomes" id="UP000479938"/>
    </source>
</evidence>
<proteinExistence type="predicted"/>
<keyword evidence="2" id="KW-1185">Reference proteome</keyword>
<dbReference type="Proteomes" id="UP000479938">
    <property type="component" value="Unassembled WGS sequence"/>
</dbReference>
<protein>
    <submittedName>
        <fullName evidence="1">Uncharacterized protein</fullName>
    </submittedName>
</protein>
<accession>A0A6J4GE16</accession>
<organism evidence="1 2">
    <name type="scientific">Flavobacterium bizetiae</name>
    <dbReference type="NCBI Taxonomy" id="2704140"/>
    <lineage>
        <taxon>Bacteria</taxon>
        <taxon>Pseudomonadati</taxon>
        <taxon>Bacteroidota</taxon>
        <taxon>Flavobacteriia</taxon>
        <taxon>Flavobacteriales</taxon>
        <taxon>Flavobacteriaceae</taxon>
        <taxon>Flavobacterium</taxon>
    </lineage>
</organism>
<evidence type="ECO:0000313" key="1">
    <source>
        <dbReference type="EMBL" id="CAA9197384.1"/>
    </source>
</evidence>
<dbReference type="EMBL" id="CADCSU010000069">
    <property type="protein sequence ID" value="CAA9197384.1"/>
    <property type="molecule type" value="Genomic_DNA"/>
</dbReference>
<dbReference type="AlphaFoldDB" id="A0A6J4GE16"/>
<reference evidence="1 2" key="1">
    <citation type="submission" date="2020-02" db="EMBL/GenBank/DDBJ databases">
        <authorList>
            <person name="Criscuolo A."/>
        </authorList>
    </citation>
    <scope>NUCLEOTIDE SEQUENCE [LARGE SCALE GENOMIC DNA]</scope>
    <source>
        <strain evidence="1">CIP105534</strain>
    </source>
</reference>
<name>A0A6J4GE16_9FLAO</name>